<dbReference type="EMBL" id="KB469303">
    <property type="protein sequence ID" value="EPQ54889.1"/>
    <property type="molecule type" value="Genomic_DNA"/>
</dbReference>
<protein>
    <submittedName>
        <fullName evidence="2">Uncharacterized protein</fullName>
    </submittedName>
</protein>
<sequence length="88" mass="9917">MEIDATSTRSSVAITPVPFVLEYVREISYIYEPGNNRRRVHEMRMAASNFRTTPPLLPIGCLRSPLKREDAGSLGTGRISSDAMDKYR</sequence>
<feature type="region of interest" description="Disordered" evidence="1">
    <location>
        <begin position="69"/>
        <end position="88"/>
    </location>
</feature>
<dbReference type="RefSeq" id="XP_007867114.1">
    <property type="nucleotide sequence ID" value="XM_007868923.1"/>
</dbReference>
<gene>
    <name evidence="2" type="ORF">GLOTRDRAFT_116624</name>
</gene>
<name>S7RPS4_GLOTA</name>
<dbReference type="AlphaFoldDB" id="S7RPS4"/>
<dbReference type="GeneID" id="19300207"/>
<proteinExistence type="predicted"/>
<evidence type="ECO:0000313" key="3">
    <source>
        <dbReference type="Proteomes" id="UP000030669"/>
    </source>
</evidence>
<dbReference type="HOGENOM" id="CLU_2469298_0_0_1"/>
<accession>S7RPS4</accession>
<evidence type="ECO:0000256" key="1">
    <source>
        <dbReference type="SAM" id="MobiDB-lite"/>
    </source>
</evidence>
<dbReference type="KEGG" id="gtr:GLOTRDRAFT_116624"/>
<dbReference type="Proteomes" id="UP000030669">
    <property type="component" value="Unassembled WGS sequence"/>
</dbReference>
<organism evidence="2 3">
    <name type="scientific">Gloeophyllum trabeum (strain ATCC 11539 / FP-39264 / Madison 617)</name>
    <name type="common">Brown rot fungus</name>
    <dbReference type="NCBI Taxonomy" id="670483"/>
    <lineage>
        <taxon>Eukaryota</taxon>
        <taxon>Fungi</taxon>
        <taxon>Dikarya</taxon>
        <taxon>Basidiomycota</taxon>
        <taxon>Agaricomycotina</taxon>
        <taxon>Agaricomycetes</taxon>
        <taxon>Gloeophyllales</taxon>
        <taxon>Gloeophyllaceae</taxon>
        <taxon>Gloeophyllum</taxon>
    </lineage>
</organism>
<evidence type="ECO:0000313" key="2">
    <source>
        <dbReference type="EMBL" id="EPQ54889.1"/>
    </source>
</evidence>
<reference evidence="2 3" key="1">
    <citation type="journal article" date="2012" name="Science">
        <title>The Paleozoic origin of enzymatic lignin decomposition reconstructed from 31 fungal genomes.</title>
        <authorList>
            <person name="Floudas D."/>
            <person name="Binder M."/>
            <person name="Riley R."/>
            <person name="Barry K."/>
            <person name="Blanchette R.A."/>
            <person name="Henrissat B."/>
            <person name="Martinez A.T."/>
            <person name="Otillar R."/>
            <person name="Spatafora J.W."/>
            <person name="Yadav J.S."/>
            <person name="Aerts A."/>
            <person name="Benoit I."/>
            <person name="Boyd A."/>
            <person name="Carlson A."/>
            <person name="Copeland A."/>
            <person name="Coutinho P.M."/>
            <person name="de Vries R.P."/>
            <person name="Ferreira P."/>
            <person name="Findley K."/>
            <person name="Foster B."/>
            <person name="Gaskell J."/>
            <person name="Glotzer D."/>
            <person name="Gorecki P."/>
            <person name="Heitman J."/>
            <person name="Hesse C."/>
            <person name="Hori C."/>
            <person name="Igarashi K."/>
            <person name="Jurgens J.A."/>
            <person name="Kallen N."/>
            <person name="Kersten P."/>
            <person name="Kohler A."/>
            <person name="Kuees U."/>
            <person name="Kumar T.K.A."/>
            <person name="Kuo A."/>
            <person name="LaButti K."/>
            <person name="Larrondo L.F."/>
            <person name="Lindquist E."/>
            <person name="Ling A."/>
            <person name="Lombard V."/>
            <person name="Lucas S."/>
            <person name="Lundell T."/>
            <person name="Martin R."/>
            <person name="McLaughlin D.J."/>
            <person name="Morgenstern I."/>
            <person name="Morin E."/>
            <person name="Murat C."/>
            <person name="Nagy L.G."/>
            <person name="Nolan M."/>
            <person name="Ohm R.A."/>
            <person name="Patyshakuliyeva A."/>
            <person name="Rokas A."/>
            <person name="Ruiz-Duenas F.J."/>
            <person name="Sabat G."/>
            <person name="Salamov A."/>
            <person name="Samejima M."/>
            <person name="Schmutz J."/>
            <person name="Slot J.C."/>
            <person name="St John F."/>
            <person name="Stenlid J."/>
            <person name="Sun H."/>
            <person name="Sun S."/>
            <person name="Syed K."/>
            <person name="Tsang A."/>
            <person name="Wiebenga A."/>
            <person name="Young D."/>
            <person name="Pisabarro A."/>
            <person name="Eastwood D.C."/>
            <person name="Martin F."/>
            <person name="Cullen D."/>
            <person name="Grigoriev I.V."/>
            <person name="Hibbett D.S."/>
        </authorList>
    </citation>
    <scope>NUCLEOTIDE SEQUENCE [LARGE SCALE GENOMIC DNA]</scope>
    <source>
        <strain evidence="2 3">ATCC 11539</strain>
    </source>
</reference>
<keyword evidence="3" id="KW-1185">Reference proteome</keyword>